<accession>A0A543G489</accession>
<dbReference type="GO" id="GO:0090313">
    <property type="term" value="P:regulation of protein targeting to membrane"/>
    <property type="evidence" value="ECO:0007669"/>
    <property type="project" value="TreeGrafter"/>
</dbReference>
<reference evidence="2 3" key="1">
    <citation type="submission" date="2019-06" db="EMBL/GenBank/DDBJ databases">
        <title>Genomic Encyclopedia of Archaeal and Bacterial Type Strains, Phase II (KMG-II): from individual species to whole genera.</title>
        <authorList>
            <person name="Goeker M."/>
        </authorList>
    </citation>
    <scope>NUCLEOTIDE SEQUENCE [LARGE SCALE GENOMIC DNA]</scope>
    <source>
        <strain evidence="2 3">DSM 24789</strain>
    </source>
</reference>
<dbReference type="RefSeq" id="WP_089081569.1">
    <property type="nucleotide sequence ID" value="NZ_VFPJ01000001.1"/>
</dbReference>
<evidence type="ECO:0000313" key="2">
    <source>
        <dbReference type="EMBL" id="TQM40845.1"/>
    </source>
</evidence>
<dbReference type="InterPro" id="IPR052894">
    <property type="entry name" value="AsmA-related"/>
</dbReference>
<feature type="region of interest" description="Disordered" evidence="1">
    <location>
        <begin position="522"/>
        <end position="544"/>
    </location>
</feature>
<dbReference type="PANTHER" id="PTHR30441">
    <property type="entry name" value="DUF748 DOMAIN-CONTAINING PROTEIN"/>
    <property type="match status" value="1"/>
</dbReference>
<dbReference type="PANTHER" id="PTHR30441:SF8">
    <property type="entry name" value="DUF748 DOMAIN-CONTAINING PROTEIN"/>
    <property type="match status" value="1"/>
</dbReference>
<evidence type="ECO:0000313" key="3">
    <source>
        <dbReference type="Proteomes" id="UP000320773"/>
    </source>
</evidence>
<dbReference type="AlphaFoldDB" id="A0A543G489"/>
<protein>
    <submittedName>
        <fullName evidence="2">AsmA-like protein</fullName>
    </submittedName>
</protein>
<sequence length="868" mass="95328">MFKKILKYASIILVLLFGLLLLLPFAFQNQIKDKITDAINQKVNAHVKFEDASLSFIKNFPNATVQLNQLVIINKAPFEGDTLLYVEKLNLKMALTEIFNSKSEAIKIDGFSTANGFVNVIVNENGIANYDIALKTHAPTTETEKSEPLNLKIENYAIENYSIRYFDRKSKLKMIIKELNHQGKGDFKAAQLNLDTQTAAKVSFEMNNVNYMNNMALSLEAILDIDLNQNKYTFRENKAKINELPLEFNGFVQMLSDAQVYDLKFKTPSSSFENFLGLIPTAYAATLDGVKTTGDFTVEGFAKGSLTKTTIPQFSVAIQSKNGSFQYPNLPKSVKNLILDTKIINQTGLMADTFVNLDQLSFQIDQDVFWAKAQIKNLNTNPLVDAAIKGTINLSNFSKAYPIKLDQPLTGVLHADVTTKFDMQSVTNNDYQNIYNAGTLQLTGFNYNNAGKNMAIQNAQLQFNPSHIKLIDFKATTGKSDMSISGVLENFYGFIFKKQELKGNFNLFSNVLAVSDFMETAPTTPSATNSDKSTPTNTKTPNGKSTKIPSFLNCTISAKANTILYDNLTLKNASGTMTIADQKVILQHIKTNIFGGAIAFDGSVSTKGKTPVFDMNLGLDKVDIYQTFTSLDMLKKIAPLAGVINGKFTSNIKIDGLLDAQSMTPNLNTLTGDLLGQLSSAVVNTKNATLLNSLSSNIKFFDVNKINLNEIKALINFSNGKVNIKPFDIKYQDIKATVGGTHGFDQSMNYTIKFDVPAKYLGNEAQAILSKLGSNDVAKLQNIPINASISGHFSNPKITTDIKAASTALATQIAKQQKDKLIGKGTSALNDLLNKGKKDTVNKSKTDAQKADIINKAGGLINGIFKKK</sequence>
<comment type="caution">
    <text evidence="2">The sequence shown here is derived from an EMBL/GenBank/DDBJ whole genome shotgun (WGS) entry which is preliminary data.</text>
</comment>
<dbReference type="EMBL" id="VFPJ01000001">
    <property type="protein sequence ID" value="TQM40845.1"/>
    <property type="molecule type" value="Genomic_DNA"/>
</dbReference>
<name>A0A543G489_9FLAO</name>
<organism evidence="2 3">
    <name type="scientific">Flavobacterium branchiophilum</name>
    <dbReference type="NCBI Taxonomy" id="55197"/>
    <lineage>
        <taxon>Bacteria</taxon>
        <taxon>Pseudomonadati</taxon>
        <taxon>Bacteroidota</taxon>
        <taxon>Flavobacteriia</taxon>
        <taxon>Flavobacteriales</taxon>
        <taxon>Flavobacteriaceae</taxon>
        <taxon>Flavobacterium</taxon>
    </lineage>
</organism>
<evidence type="ECO:0000256" key="1">
    <source>
        <dbReference type="SAM" id="MobiDB-lite"/>
    </source>
</evidence>
<gene>
    <name evidence="2" type="ORF">BC670_1760</name>
</gene>
<dbReference type="GO" id="GO:0005886">
    <property type="term" value="C:plasma membrane"/>
    <property type="evidence" value="ECO:0007669"/>
    <property type="project" value="TreeGrafter"/>
</dbReference>
<dbReference type="Proteomes" id="UP000320773">
    <property type="component" value="Unassembled WGS sequence"/>
</dbReference>
<proteinExistence type="predicted"/>